<protein>
    <submittedName>
        <fullName evidence="5">AcrR family transcriptional regulator</fullName>
    </submittedName>
</protein>
<dbReference type="InterPro" id="IPR023772">
    <property type="entry name" value="DNA-bd_HTH_TetR-type_CS"/>
</dbReference>
<dbReference type="PROSITE" id="PS50977">
    <property type="entry name" value="HTH_TETR_2"/>
    <property type="match status" value="1"/>
</dbReference>
<dbReference type="SUPFAM" id="SSF46689">
    <property type="entry name" value="Homeodomain-like"/>
    <property type="match status" value="1"/>
</dbReference>
<dbReference type="Pfam" id="PF00440">
    <property type="entry name" value="TetR_N"/>
    <property type="match status" value="1"/>
</dbReference>
<dbReference type="InterPro" id="IPR001647">
    <property type="entry name" value="HTH_TetR"/>
</dbReference>
<dbReference type="InterPro" id="IPR036271">
    <property type="entry name" value="Tet_transcr_reg_TetR-rel_C_sf"/>
</dbReference>
<dbReference type="InterPro" id="IPR009057">
    <property type="entry name" value="Homeodomain-like_sf"/>
</dbReference>
<keyword evidence="6" id="KW-1185">Reference proteome</keyword>
<dbReference type="EMBL" id="JAUSTY010000004">
    <property type="protein sequence ID" value="MDQ0165348.1"/>
    <property type="molecule type" value="Genomic_DNA"/>
</dbReference>
<dbReference type="PROSITE" id="PS01081">
    <property type="entry name" value="HTH_TETR_1"/>
    <property type="match status" value="1"/>
</dbReference>
<organism evidence="5 6">
    <name type="scientific">Caldalkalibacillus horti</name>
    <dbReference type="NCBI Taxonomy" id="77523"/>
    <lineage>
        <taxon>Bacteria</taxon>
        <taxon>Bacillati</taxon>
        <taxon>Bacillota</taxon>
        <taxon>Bacilli</taxon>
        <taxon>Bacillales</taxon>
        <taxon>Bacillaceae</taxon>
        <taxon>Caldalkalibacillus</taxon>
    </lineage>
</organism>
<evidence type="ECO:0000259" key="4">
    <source>
        <dbReference type="PROSITE" id="PS50977"/>
    </source>
</evidence>
<dbReference type="RefSeq" id="WP_307392344.1">
    <property type="nucleotide sequence ID" value="NZ_BAAADK010000045.1"/>
</dbReference>
<comment type="caution">
    <text evidence="5">The sequence shown here is derived from an EMBL/GenBank/DDBJ whole genome shotgun (WGS) entry which is preliminary data.</text>
</comment>
<name>A0ABT9VWJ6_9BACI</name>
<evidence type="ECO:0000313" key="6">
    <source>
        <dbReference type="Proteomes" id="UP001235840"/>
    </source>
</evidence>
<evidence type="ECO:0000256" key="1">
    <source>
        <dbReference type="ARBA" id="ARBA00022491"/>
    </source>
</evidence>
<reference evidence="5 6" key="1">
    <citation type="submission" date="2023-07" db="EMBL/GenBank/DDBJ databases">
        <title>Genomic Encyclopedia of Type Strains, Phase IV (KMG-IV): sequencing the most valuable type-strain genomes for metagenomic binning, comparative biology and taxonomic classification.</title>
        <authorList>
            <person name="Goeker M."/>
        </authorList>
    </citation>
    <scope>NUCLEOTIDE SEQUENCE [LARGE SCALE GENOMIC DNA]</scope>
    <source>
        <strain evidence="5 6">DSM 12751</strain>
    </source>
</reference>
<sequence length="195" mass="21629">MSKRKGEVSREKILSSAEHLFATQGFHGTTVSQIVALAGLTQAAFYLYFKSKKDILDEILLTFEQQLAHFADVGVQIRENPLTEVEGNLMHSYIGLFQLFGANKNVTKIVFQIGDQGEELRGRIINQIRENMKENQALGIIRTEVDTELLAELLVASIERIVDRYSLDGETGYSAADLGRSLAGIICHGVLTKSN</sequence>
<keyword evidence="1" id="KW-0678">Repressor</keyword>
<accession>A0ABT9VWJ6</accession>
<proteinExistence type="predicted"/>
<keyword evidence="2 3" id="KW-0238">DNA-binding</keyword>
<dbReference type="PANTHER" id="PTHR43479:SF11">
    <property type="entry name" value="ACREF_ENVCD OPERON REPRESSOR-RELATED"/>
    <property type="match status" value="1"/>
</dbReference>
<evidence type="ECO:0000256" key="3">
    <source>
        <dbReference type="PROSITE-ProRule" id="PRU00335"/>
    </source>
</evidence>
<feature type="DNA-binding region" description="H-T-H motif" evidence="3">
    <location>
        <begin position="30"/>
        <end position="49"/>
    </location>
</feature>
<dbReference type="PRINTS" id="PR00455">
    <property type="entry name" value="HTHTETR"/>
</dbReference>
<dbReference type="SUPFAM" id="SSF48498">
    <property type="entry name" value="Tetracyclin repressor-like, C-terminal domain"/>
    <property type="match status" value="1"/>
</dbReference>
<evidence type="ECO:0000313" key="5">
    <source>
        <dbReference type="EMBL" id="MDQ0165348.1"/>
    </source>
</evidence>
<dbReference type="Gene3D" id="1.10.357.10">
    <property type="entry name" value="Tetracycline Repressor, domain 2"/>
    <property type="match status" value="1"/>
</dbReference>
<gene>
    <name evidence="5" type="ORF">J2S11_001248</name>
</gene>
<dbReference type="Proteomes" id="UP001235840">
    <property type="component" value="Unassembled WGS sequence"/>
</dbReference>
<dbReference type="InterPro" id="IPR050624">
    <property type="entry name" value="HTH-type_Tx_Regulator"/>
</dbReference>
<feature type="domain" description="HTH tetR-type" evidence="4">
    <location>
        <begin position="7"/>
        <end position="67"/>
    </location>
</feature>
<evidence type="ECO:0000256" key="2">
    <source>
        <dbReference type="ARBA" id="ARBA00023125"/>
    </source>
</evidence>
<dbReference type="PANTHER" id="PTHR43479">
    <property type="entry name" value="ACREF/ENVCD OPERON REPRESSOR-RELATED"/>
    <property type="match status" value="1"/>
</dbReference>